<organism evidence="1 2">
    <name type="scientific">Clavelina lepadiformis</name>
    <name type="common">Light-bulb sea squirt</name>
    <name type="synonym">Ascidia lepadiformis</name>
    <dbReference type="NCBI Taxonomy" id="159417"/>
    <lineage>
        <taxon>Eukaryota</taxon>
        <taxon>Metazoa</taxon>
        <taxon>Chordata</taxon>
        <taxon>Tunicata</taxon>
        <taxon>Ascidiacea</taxon>
        <taxon>Aplousobranchia</taxon>
        <taxon>Clavelinidae</taxon>
        <taxon>Clavelina</taxon>
    </lineage>
</organism>
<evidence type="ECO:0000313" key="1">
    <source>
        <dbReference type="EMBL" id="CAK8681130.1"/>
    </source>
</evidence>
<comment type="caution">
    <text evidence="1">The sequence shown here is derived from an EMBL/GenBank/DDBJ whole genome shotgun (WGS) entry which is preliminary data.</text>
</comment>
<sequence length="71" mass="8204">MVGNLYLQAEKSLLLIARAPGVWNEIKLYLLTPPVMLGNSPLLEVRWRRRSTAQLRWINDGNSISQPEMRQ</sequence>
<evidence type="ECO:0000313" key="2">
    <source>
        <dbReference type="Proteomes" id="UP001642483"/>
    </source>
</evidence>
<name>A0ABP0FNA7_CLALP</name>
<dbReference type="EMBL" id="CAWYQH010000079">
    <property type="protein sequence ID" value="CAK8681130.1"/>
    <property type="molecule type" value="Genomic_DNA"/>
</dbReference>
<accession>A0ABP0FNA7</accession>
<keyword evidence="2" id="KW-1185">Reference proteome</keyword>
<dbReference type="Proteomes" id="UP001642483">
    <property type="component" value="Unassembled WGS sequence"/>
</dbReference>
<reference evidence="1 2" key="1">
    <citation type="submission" date="2024-02" db="EMBL/GenBank/DDBJ databases">
        <authorList>
            <person name="Daric V."/>
            <person name="Darras S."/>
        </authorList>
    </citation>
    <scope>NUCLEOTIDE SEQUENCE [LARGE SCALE GENOMIC DNA]</scope>
</reference>
<proteinExistence type="predicted"/>
<gene>
    <name evidence="1" type="ORF">CVLEPA_LOCUS11365</name>
</gene>
<protein>
    <submittedName>
        <fullName evidence="1">Uncharacterized protein</fullName>
    </submittedName>
</protein>